<dbReference type="RefSeq" id="WP_055318732.1">
    <property type="nucleotide sequence ID" value="NZ_CAWOGN010000002.1"/>
</dbReference>
<dbReference type="AlphaFoldDB" id="A0A822MU40"/>
<evidence type="ECO:0000256" key="14">
    <source>
        <dbReference type="ARBA" id="ARBA00023034"/>
    </source>
</evidence>
<keyword evidence="8" id="KW-0645">Protease</keyword>
<evidence type="ECO:0000256" key="4">
    <source>
        <dbReference type="ARBA" id="ARBA00004613"/>
    </source>
</evidence>
<evidence type="ECO:0000313" key="22">
    <source>
        <dbReference type="Proteomes" id="UP000049495"/>
    </source>
</evidence>
<keyword evidence="14" id="KW-0333">Golgi apparatus</keyword>
<keyword evidence="10" id="KW-0732">Signal</keyword>
<evidence type="ECO:0000256" key="19">
    <source>
        <dbReference type="ARBA" id="ARBA00025833"/>
    </source>
</evidence>
<keyword evidence="13" id="KW-0862">Zinc</keyword>
<keyword evidence="15" id="KW-0482">Metalloprotease</keyword>
<reference evidence="22" key="1">
    <citation type="submission" date="2014-06" db="EMBL/GenBank/DDBJ databases">
        <authorList>
            <person name="Le Roux Frederique"/>
        </authorList>
    </citation>
    <scope>NUCLEOTIDE SEQUENCE [LARGE SCALE GENOMIC DNA]</scope>
    <source>
        <strain evidence="22">J5-5</strain>
    </source>
</reference>
<dbReference type="GO" id="GO:0070573">
    <property type="term" value="F:metallodipeptidase activity"/>
    <property type="evidence" value="ECO:0007669"/>
    <property type="project" value="InterPro"/>
</dbReference>
<dbReference type="EMBL" id="CCJV01000045">
    <property type="protein sequence ID" value="CDT05478.1"/>
    <property type="molecule type" value="Genomic_DNA"/>
</dbReference>
<keyword evidence="9" id="KW-0479">Metal-binding</keyword>
<evidence type="ECO:0000256" key="3">
    <source>
        <dbReference type="ARBA" id="ARBA00004555"/>
    </source>
</evidence>
<protein>
    <recommendedName>
        <fullName evidence="5">Carboxypeptidase Q</fullName>
    </recommendedName>
    <alternativeName>
        <fullName evidence="20">Plasma glutamate carboxypeptidase</fullName>
    </alternativeName>
</protein>
<sequence>MTNPTKKPTQNMASSPEEMIKILADISFQKPEELSQTMQSLHEAHFHTLEMEETPRPYVENSAFDDILADDIESFAMKLVDISKQSRADGNILWGRIQGTQYEQQAQDLVAQTLRSFGIDDVRQDEFPIRTPQWLPTLNELTVTASNELTAPYTFHEAITPFPSGQTPSEGVEAEVLYVGQGTAAELSGRDLTGKIVLLQADFSGGGPMYSSARTAYSRIATGQYGMPAGVIAWWTLPGAKQIATRVGAMGGGDSVGTALPWISLGYDDGLYLRKLLDRAEQDQPLKIRMCVQGKMEDGSVRSSSNVYGFIPGKSDKYVVMTFHSDSYFYGLHDNAGTAAMVMAAAKHYASRPIEDRGHGLLILSVGDHEHPGVGATDLFIEQNHQFVRDNMLMVLRPEKLGLIALTKEGPIQAKSNQAIPAMQLITNRSPRLLNIFKEAVDTFALPTADFYYQDPAADETHFHPPFSKFDDLNAISTGWAISSYAYHSTADYDLGLISFKLLEKYAKAHIFIVDNLNGLTKQDLLENGSQLPEHSIYSSELFKVYYGNF</sequence>
<dbReference type="Proteomes" id="UP000049495">
    <property type="component" value="Unassembled WGS sequence"/>
</dbReference>
<dbReference type="SUPFAM" id="SSF53187">
    <property type="entry name" value="Zn-dependent exopeptidases"/>
    <property type="match status" value="1"/>
</dbReference>
<comment type="caution">
    <text evidence="21">The sequence shown here is derived from an EMBL/GenBank/DDBJ whole genome shotgun (WGS) entry which is preliminary data.</text>
</comment>
<evidence type="ECO:0000256" key="11">
    <source>
        <dbReference type="ARBA" id="ARBA00022801"/>
    </source>
</evidence>
<name>A0A822MU40_9VIBR</name>
<evidence type="ECO:0000256" key="2">
    <source>
        <dbReference type="ARBA" id="ARBA00004371"/>
    </source>
</evidence>
<keyword evidence="17" id="KW-0325">Glycoprotein</keyword>
<evidence type="ECO:0000256" key="7">
    <source>
        <dbReference type="ARBA" id="ARBA00022645"/>
    </source>
</evidence>
<evidence type="ECO:0000256" key="20">
    <source>
        <dbReference type="ARBA" id="ARBA00033328"/>
    </source>
</evidence>
<keyword evidence="12" id="KW-0256">Endoplasmic reticulum</keyword>
<dbReference type="GO" id="GO:0004180">
    <property type="term" value="F:carboxypeptidase activity"/>
    <property type="evidence" value="ECO:0007669"/>
    <property type="project" value="UniProtKB-KW"/>
</dbReference>
<evidence type="ECO:0000256" key="18">
    <source>
        <dbReference type="ARBA" id="ARBA00023228"/>
    </source>
</evidence>
<dbReference type="SUPFAM" id="SSF52025">
    <property type="entry name" value="PA domain"/>
    <property type="match status" value="1"/>
</dbReference>
<evidence type="ECO:0000256" key="15">
    <source>
        <dbReference type="ARBA" id="ARBA00023049"/>
    </source>
</evidence>
<evidence type="ECO:0000256" key="13">
    <source>
        <dbReference type="ARBA" id="ARBA00022833"/>
    </source>
</evidence>
<dbReference type="Pfam" id="PF04389">
    <property type="entry name" value="Peptidase_M28"/>
    <property type="match status" value="1"/>
</dbReference>
<keyword evidence="18" id="KW-0458">Lysosome</keyword>
<proteinExistence type="predicted"/>
<evidence type="ECO:0000256" key="16">
    <source>
        <dbReference type="ARBA" id="ARBA00023145"/>
    </source>
</evidence>
<evidence type="ECO:0000256" key="10">
    <source>
        <dbReference type="ARBA" id="ARBA00022729"/>
    </source>
</evidence>
<organism evidence="21 22">
    <name type="scientific">Vibrio crassostreae</name>
    <dbReference type="NCBI Taxonomy" id="246167"/>
    <lineage>
        <taxon>Bacteria</taxon>
        <taxon>Pseudomonadati</taxon>
        <taxon>Pseudomonadota</taxon>
        <taxon>Gammaproteobacteria</taxon>
        <taxon>Vibrionales</taxon>
        <taxon>Vibrionaceae</taxon>
        <taxon>Vibrio</taxon>
    </lineage>
</organism>
<evidence type="ECO:0000256" key="8">
    <source>
        <dbReference type="ARBA" id="ARBA00022670"/>
    </source>
</evidence>
<dbReference type="GO" id="GO:0046872">
    <property type="term" value="F:metal ion binding"/>
    <property type="evidence" value="ECO:0007669"/>
    <property type="project" value="UniProtKB-KW"/>
</dbReference>
<dbReference type="InterPro" id="IPR046450">
    <property type="entry name" value="PA_dom_sf"/>
</dbReference>
<keyword evidence="11" id="KW-0378">Hydrolase</keyword>
<dbReference type="GO" id="GO:0005764">
    <property type="term" value="C:lysosome"/>
    <property type="evidence" value="ECO:0007669"/>
    <property type="project" value="UniProtKB-SubCell"/>
</dbReference>
<keyword evidence="16" id="KW-0865">Zymogen</keyword>
<dbReference type="Gene3D" id="3.50.30.30">
    <property type="match status" value="1"/>
</dbReference>
<keyword evidence="7" id="KW-0121">Carboxypeptidase</keyword>
<evidence type="ECO:0000256" key="12">
    <source>
        <dbReference type="ARBA" id="ARBA00022824"/>
    </source>
</evidence>
<evidence type="ECO:0000313" key="21">
    <source>
        <dbReference type="EMBL" id="CDT05478.1"/>
    </source>
</evidence>
<comment type="subunit">
    <text evidence="19">Homodimer. The monomeric form is inactive while the homodimer is active.</text>
</comment>
<accession>A0A822MU40</accession>
<dbReference type="PANTHER" id="PTHR12053:SF3">
    <property type="entry name" value="CARBOXYPEPTIDASE Q"/>
    <property type="match status" value="1"/>
</dbReference>
<dbReference type="Gene3D" id="3.40.630.10">
    <property type="entry name" value="Zn peptidases"/>
    <property type="match status" value="1"/>
</dbReference>
<evidence type="ECO:0000256" key="17">
    <source>
        <dbReference type="ARBA" id="ARBA00023180"/>
    </source>
</evidence>
<evidence type="ECO:0000256" key="1">
    <source>
        <dbReference type="ARBA" id="ARBA00004240"/>
    </source>
</evidence>
<gene>
    <name evidence="21" type="ORF">VCR5J5_1390010</name>
</gene>
<dbReference type="PANTHER" id="PTHR12053">
    <property type="entry name" value="PROTEASE FAMILY M28 PLASMA GLUTAMATE CARBOXYPEPTIDASE-RELATED"/>
    <property type="match status" value="1"/>
</dbReference>
<dbReference type="GO" id="GO:0006508">
    <property type="term" value="P:proteolysis"/>
    <property type="evidence" value="ECO:0007669"/>
    <property type="project" value="UniProtKB-KW"/>
</dbReference>
<dbReference type="GO" id="GO:0005576">
    <property type="term" value="C:extracellular region"/>
    <property type="evidence" value="ECO:0007669"/>
    <property type="project" value="UniProtKB-SubCell"/>
</dbReference>
<evidence type="ECO:0000256" key="6">
    <source>
        <dbReference type="ARBA" id="ARBA00022525"/>
    </source>
</evidence>
<evidence type="ECO:0000256" key="5">
    <source>
        <dbReference type="ARBA" id="ARBA00014116"/>
    </source>
</evidence>
<dbReference type="InterPro" id="IPR007484">
    <property type="entry name" value="Peptidase_M28"/>
</dbReference>
<evidence type="ECO:0000256" key="9">
    <source>
        <dbReference type="ARBA" id="ARBA00022723"/>
    </source>
</evidence>
<keyword evidence="6" id="KW-0964">Secreted</keyword>
<comment type="subcellular location">
    <subcellularLocation>
        <location evidence="1">Endoplasmic reticulum</location>
    </subcellularLocation>
    <subcellularLocation>
        <location evidence="3">Golgi apparatus</location>
    </subcellularLocation>
    <subcellularLocation>
        <location evidence="2">Lysosome</location>
    </subcellularLocation>
    <subcellularLocation>
        <location evidence="4">Secreted</location>
    </subcellularLocation>
</comment>
<dbReference type="InterPro" id="IPR039866">
    <property type="entry name" value="CPQ"/>
</dbReference>